<dbReference type="AlphaFoldDB" id="A0A2I2G355"/>
<accession>A0A2I2G355</accession>
<dbReference type="GeneID" id="36562645"/>
<gene>
    <name evidence="1" type="ORF">P170DRAFT_511929</name>
</gene>
<keyword evidence="2" id="KW-1185">Reference proteome</keyword>
<reference evidence="1 2" key="1">
    <citation type="submission" date="2016-12" db="EMBL/GenBank/DDBJ databases">
        <title>The genomes of Aspergillus section Nigri reveals drivers in fungal speciation.</title>
        <authorList>
            <consortium name="DOE Joint Genome Institute"/>
            <person name="Vesth T.C."/>
            <person name="Nybo J."/>
            <person name="Theobald S."/>
            <person name="Brandl J."/>
            <person name="Frisvad J.C."/>
            <person name="Nielsen K.F."/>
            <person name="Lyhne E.K."/>
            <person name="Kogle M.E."/>
            <person name="Kuo A."/>
            <person name="Riley R."/>
            <person name="Clum A."/>
            <person name="Nolan M."/>
            <person name="Lipzen A."/>
            <person name="Salamov A."/>
            <person name="Henrissat B."/>
            <person name="Wiebenga A."/>
            <person name="De Vries R.P."/>
            <person name="Grigoriev I.V."/>
            <person name="Mortensen U.H."/>
            <person name="Andersen M.R."/>
            <person name="Baker S.E."/>
        </authorList>
    </citation>
    <scope>NUCLEOTIDE SEQUENCE [LARGE SCALE GENOMIC DNA]</scope>
    <source>
        <strain evidence="1 2">IBT 23096</strain>
    </source>
</reference>
<organism evidence="1 2">
    <name type="scientific">Aspergillus steynii IBT 23096</name>
    <dbReference type="NCBI Taxonomy" id="1392250"/>
    <lineage>
        <taxon>Eukaryota</taxon>
        <taxon>Fungi</taxon>
        <taxon>Dikarya</taxon>
        <taxon>Ascomycota</taxon>
        <taxon>Pezizomycotina</taxon>
        <taxon>Eurotiomycetes</taxon>
        <taxon>Eurotiomycetidae</taxon>
        <taxon>Eurotiales</taxon>
        <taxon>Aspergillaceae</taxon>
        <taxon>Aspergillus</taxon>
        <taxon>Aspergillus subgen. Circumdati</taxon>
    </lineage>
</organism>
<evidence type="ECO:0000313" key="1">
    <source>
        <dbReference type="EMBL" id="PLB47302.1"/>
    </source>
</evidence>
<proteinExistence type="predicted"/>
<sequence>MNPHPLPKMYFKCHEQRCQQRRLDGGTRCQYHTCQEAGCIRPVRSERQFSPESTRLYCADHACTRRCRVNSTLRACPNRRRFQSTDCEGHAVGCFDCRGRERHMVACEGRYYCDQCYLIKYEPPLSSGASVSSGITSSSVYTRYSC</sequence>
<dbReference type="RefSeq" id="XP_024702604.1">
    <property type="nucleotide sequence ID" value="XM_024854939.1"/>
</dbReference>
<dbReference type="Proteomes" id="UP000234275">
    <property type="component" value="Unassembled WGS sequence"/>
</dbReference>
<dbReference type="EMBL" id="MSFO01000006">
    <property type="protein sequence ID" value="PLB47302.1"/>
    <property type="molecule type" value="Genomic_DNA"/>
</dbReference>
<dbReference type="VEuPathDB" id="FungiDB:P170DRAFT_511929"/>
<evidence type="ECO:0000313" key="2">
    <source>
        <dbReference type="Proteomes" id="UP000234275"/>
    </source>
</evidence>
<comment type="caution">
    <text evidence="1">The sequence shown here is derived from an EMBL/GenBank/DDBJ whole genome shotgun (WGS) entry which is preliminary data.</text>
</comment>
<protein>
    <submittedName>
        <fullName evidence="1">Uncharacterized protein</fullName>
    </submittedName>
</protein>
<name>A0A2I2G355_9EURO</name>